<keyword evidence="4 6" id="KW-1133">Transmembrane helix</keyword>
<dbReference type="GO" id="GO:0032153">
    <property type="term" value="C:cell division site"/>
    <property type="evidence" value="ECO:0007669"/>
    <property type="project" value="TreeGrafter"/>
</dbReference>
<dbReference type="GO" id="GO:0051301">
    <property type="term" value="P:cell division"/>
    <property type="evidence" value="ECO:0007669"/>
    <property type="project" value="InterPro"/>
</dbReference>
<evidence type="ECO:0000313" key="7">
    <source>
        <dbReference type="EMBL" id="MBF4501156.1"/>
    </source>
</evidence>
<comment type="subcellular location">
    <subcellularLocation>
        <location evidence="1">Membrane</location>
        <topology evidence="1">Multi-pass membrane protein</topology>
    </subcellularLocation>
</comment>
<sequence>MSLQDKKDTFFNRFDWKLALIIIALAIVSVIAISSAQTSGQYLTNFALKQVVWFVVGFILIGMTLVLEPEQYKKIAWFTLLFGLVLLALVKWGPGGPGTGLAPIYNGAKRWLNLPVIGRIQPSEFVKIFYILVIARVVSKHHENTSIKTIQTDFILLLKILGILALPLFFIINQDLGTSLVFLAITLGVIVVSGISWKLLAPLFVGGAALGATVLWMSVYAQDFLREKVGLDEFRMKRVYSWLDPYSYPSNEGFNLIQTMTGIGSGELFGKGYKGREVYVPENHTDFIFSIIGEEYGFIGSSLVIILFFILIYHLTKISLSLNDPFSIYITTGVISMIAFHVIENIGMNIQLLPITGIPLPFISFGGSSIFSMSIAVGLVFSIRYHQRTYMFSDEDH</sequence>
<feature type="transmembrane region" description="Helical" evidence="6">
    <location>
        <begin position="154"/>
        <end position="172"/>
    </location>
</feature>
<evidence type="ECO:0000256" key="6">
    <source>
        <dbReference type="SAM" id="Phobius"/>
    </source>
</evidence>
<dbReference type="GO" id="GO:0005886">
    <property type="term" value="C:plasma membrane"/>
    <property type="evidence" value="ECO:0007669"/>
    <property type="project" value="TreeGrafter"/>
</dbReference>
<proteinExistence type="predicted"/>
<evidence type="ECO:0000256" key="1">
    <source>
        <dbReference type="ARBA" id="ARBA00004141"/>
    </source>
</evidence>
<feature type="transmembrane region" description="Helical" evidence="6">
    <location>
        <begin position="203"/>
        <end position="221"/>
    </location>
</feature>
<organism evidence="7 8">
    <name type="scientific">Savagea serpentis</name>
    <dbReference type="NCBI Taxonomy" id="2785297"/>
    <lineage>
        <taxon>Bacteria</taxon>
        <taxon>Bacillati</taxon>
        <taxon>Bacillota</taxon>
        <taxon>Bacilli</taxon>
        <taxon>Bacillales</taxon>
        <taxon>Caryophanaceae</taxon>
        <taxon>Savagea</taxon>
    </lineage>
</organism>
<evidence type="ECO:0000256" key="4">
    <source>
        <dbReference type="ARBA" id="ARBA00022989"/>
    </source>
</evidence>
<dbReference type="GO" id="GO:0008360">
    <property type="term" value="P:regulation of cell shape"/>
    <property type="evidence" value="ECO:0007669"/>
    <property type="project" value="UniProtKB-KW"/>
</dbReference>
<dbReference type="GO" id="GO:0015648">
    <property type="term" value="F:lipid-linked peptidoglycan transporter activity"/>
    <property type="evidence" value="ECO:0007669"/>
    <property type="project" value="TreeGrafter"/>
</dbReference>
<feature type="transmembrane region" description="Helical" evidence="6">
    <location>
        <begin position="46"/>
        <end position="67"/>
    </location>
</feature>
<evidence type="ECO:0000256" key="2">
    <source>
        <dbReference type="ARBA" id="ARBA00022692"/>
    </source>
</evidence>
<dbReference type="AlphaFoldDB" id="A0A8J7GCI0"/>
<accession>A0A8J7GCI0</accession>
<dbReference type="Pfam" id="PF01098">
    <property type="entry name" value="FTSW_RODA_SPOVE"/>
    <property type="match status" value="1"/>
</dbReference>
<feature type="transmembrane region" description="Helical" evidence="6">
    <location>
        <begin position="296"/>
        <end position="314"/>
    </location>
</feature>
<evidence type="ECO:0000256" key="5">
    <source>
        <dbReference type="ARBA" id="ARBA00023136"/>
    </source>
</evidence>
<comment type="caution">
    <text evidence="7">The sequence shown here is derived from an EMBL/GenBank/DDBJ whole genome shotgun (WGS) entry which is preliminary data.</text>
</comment>
<dbReference type="PANTHER" id="PTHR30474">
    <property type="entry name" value="CELL CYCLE PROTEIN"/>
    <property type="match status" value="1"/>
</dbReference>
<keyword evidence="2 6" id="KW-0812">Transmembrane</keyword>
<dbReference type="EMBL" id="JADKPV010000002">
    <property type="protein sequence ID" value="MBF4501156.1"/>
    <property type="molecule type" value="Genomic_DNA"/>
</dbReference>
<feature type="transmembrane region" description="Helical" evidence="6">
    <location>
        <begin position="74"/>
        <end position="92"/>
    </location>
</feature>
<dbReference type="RefSeq" id="WP_194562628.1">
    <property type="nucleotide sequence ID" value="NZ_JADKPV010000002.1"/>
</dbReference>
<feature type="transmembrane region" description="Helical" evidence="6">
    <location>
        <begin position="112"/>
        <end position="133"/>
    </location>
</feature>
<keyword evidence="3" id="KW-0133">Cell shape</keyword>
<keyword evidence="5 6" id="KW-0472">Membrane</keyword>
<feature type="transmembrane region" description="Helical" evidence="6">
    <location>
        <begin position="178"/>
        <end position="196"/>
    </location>
</feature>
<feature type="transmembrane region" description="Helical" evidence="6">
    <location>
        <begin position="326"/>
        <end position="343"/>
    </location>
</feature>
<evidence type="ECO:0000313" key="8">
    <source>
        <dbReference type="Proteomes" id="UP000622653"/>
    </source>
</evidence>
<dbReference type="Proteomes" id="UP000622653">
    <property type="component" value="Unassembled WGS sequence"/>
</dbReference>
<feature type="transmembrane region" description="Helical" evidence="6">
    <location>
        <begin position="363"/>
        <end position="383"/>
    </location>
</feature>
<dbReference type="InterPro" id="IPR001182">
    <property type="entry name" value="FtsW/RodA"/>
</dbReference>
<dbReference type="PANTHER" id="PTHR30474:SF1">
    <property type="entry name" value="PEPTIDOGLYCAN GLYCOSYLTRANSFERASE MRDB"/>
    <property type="match status" value="1"/>
</dbReference>
<keyword evidence="8" id="KW-1185">Reference proteome</keyword>
<name>A0A8J7GCI0_9BACL</name>
<protein>
    <submittedName>
        <fullName evidence="7">Rod shape-determining protein RodA</fullName>
    </submittedName>
</protein>
<gene>
    <name evidence="7" type="ORF">IRY55_07230</name>
</gene>
<evidence type="ECO:0000256" key="3">
    <source>
        <dbReference type="ARBA" id="ARBA00022960"/>
    </source>
</evidence>
<reference evidence="7" key="1">
    <citation type="submission" date="2020-11" db="EMBL/GenBank/DDBJ databases">
        <title>Multidrug resistant novel bacterium Savagea serpentis sp. nov., isolated from the scats of a vine snake (Ahaetulla nasuta).</title>
        <authorList>
            <person name="Venkata Ramana V."/>
            <person name="Vikas Patil S."/>
            <person name="Yogita Lugani V."/>
        </authorList>
    </citation>
    <scope>NUCLEOTIDE SEQUENCE</scope>
    <source>
        <strain evidence="7">SN6</strain>
    </source>
</reference>